<proteinExistence type="predicted"/>
<dbReference type="Proteomes" id="UP000521943">
    <property type="component" value="Unassembled WGS sequence"/>
</dbReference>
<dbReference type="AlphaFoldDB" id="A0A8H6MF74"/>
<evidence type="ECO:0000313" key="1">
    <source>
        <dbReference type="EMBL" id="KAF6763624.1"/>
    </source>
</evidence>
<organism evidence="1 2">
    <name type="scientific">Ephemerocybe angulata</name>
    <dbReference type="NCBI Taxonomy" id="980116"/>
    <lineage>
        <taxon>Eukaryota</taxon>
        <taxon>Fungi</taxon>
        <taxon>Dikarya</taxon>
        <taxon>Basidiomycota</taxon>
        <taxon>Agaricomycotina</taxon>
        <taxon>Agaricomycetes</taxon>
        <taxon>Agaricomycetidae</taxon>
        <taxon>Agaricales</taxon>
        <taxon>Agaricineae</taxon>
        <taxon>Psathyrellaceae</taxon>
        <taxon>Ephemerocybe</taxon>
    </lineage>
</organism>
<dbReference type="PANTHER" id="PTHR15020">
    <property type="entry name" value="FLAVIN REDUCTASE-RELATED"/>
    <property type="match status" value="1"/>
</dbReference>
<dbReference type="EMBL" id="JACGCI010000005">
    <property type="protein sequence ID" value="KAF6763624.1"/>
    <property type="molecule type" value="Genomic_DNA"/>
</dbReference>
<dbReference type="SUPFAM" id="SSF51735">
    <property type="entry name" value="NAD(P)-binding Rossmann-fold domains"/>
    <property type="match status" value="1"/>
</dbReference>
<dbReference type="Gene3D" id="3.40.50.720">
    <property type="entry name" value="NAD(P)-binding Rossmann-like Domain"/>
    <property type="match status" value="1"/>
</dbReference>
<dbReference type="InterPro" id="IPR036291">
    <property type="entry name" value="NAD(P)-bd_dom_sf"/>
</dbReference>
<dbReference type="OrthoDB" id="63935at2759"/>
<name>A0A8H6MF74_9AGAR</name>
<protein>
    <recommendedName>
        <fullName evidence="3">NAD(P)-binding domain-containing protein</fullName>
    </recommendedName>
</protein>
<sequence>MSATRSLNVFSVGGSRNIGYYTAIRLLDAGATVTFLLRTPNTFDSDETIQRYMKQGKAQLVKGDALVREEVQNAWNRASANGHIDLLLFTVGGVPKISLLHGAVINPHNLVTQSLLNVLSTMPDVSNSPEQTRVVVLSSTGLTRTSHSNLPTLLKPIYSWLLKQPHKDKFGTERVVFHCAGWPWDPQADGEPDADVMGENWIEREGLPKPGSLHHCLVLRPALLTDGECVADKPLKEGQQPKEPYRVSDKDFAGWTVSRKDTAHFLANTILNNWDKYDNKIINIAY</sequence>
<comment type="caution">
    <text evidence="1">The sequence shown here is derived from an EMBL/GenBank/DDBJ whole genome shotgun (WGS) entry which is preliminary data.</text>
</comment>
<keyword evidence="2" id="KW-1185">Reference proteome</keyword>
<gene>
    <name evidence="1" type="ORF">DFP72DRAFT_479648</name>
</gene>
<evidence type="ECO:0008006" key="3">
    <source>
        <dbReference type="Google" id="ProtNLM"/>
    </source>
</evidence>
<reference evidence="1 2" key="1">
    <citation type="submission" date="2020-07" db="EMBL/GenBank/DDBJ databases">
        <title>Comparative genomics of pyrophilous fungi reveals a link between fire events and developmental genes.</title>
        <authorList>
            <consortium name="DOE Joint Genome Institute"/>
            <person name="Steindorff A.S."/>
            <person name="Carver A."/>
            <person name="Calhoun S."/>
            <person name="Stillman K."/>
            <person name="Liu H."/>
            <person name="Lipzen A."/>
            <person name="Pangilinan J."/>
            <person name="Labutti K."/>
            <person name="Bruns T.D."/>
            <person name="Grigoriev I.V."/>
        </authorList>
    </citation>
    <scope>NUCLEOTIDE SEQUENCE [LARGE SCALE GENOMIC DNA]</scope>
    <source>
        <strain evidence="1 2">CBS 144469</strain>
    </source>
</reference>
<accession>A0A8H6MF74</accession>
<evidence type="ECO:0000313" key="2">
    <source>
        <dbReference type="Proteomes" id="UP000521943"/>
    </source>
</evidence>
<dbReference type="PANTHER" id="PTHR15020:SF50">
    <property type="entry name" value="UPF0659 PROTEIN YMR090W"/>
    <property type="match status" value="1"/>
</dbReference>